<reference evidence="6 7" key="1">
    <citation type="submission" date="2018-12" db="EMBL/GenBank/DDBJ databases">
        <title>Amycolatopsis eburnea sp. nov. actinomycete associate with arbuscular mycorrhiza fungal spore.</title>
        <authorList>
            <person name="Lumyong S."/>
            <person name="Chaiya L."/>
        </authorList>
    </citation>
    <scope>NUCLEOTIDE SEQUENCE [LARGE SCALE GENOMIC DNA]</scope>
    <source>
        <strain evidence="6 7">GLM-1</strain>
    </source>
</reference>
<evidence type="ECO:0000256" key="1">
    <source>
        <dbReference type="PIRSR" id="PIRSR638964-1"/>
    </source>
</evidence>
<dbReference type="GO" id="GO:0046556">
    <property type="term" value="F:alpha-L-arabinofuranosidase activity"/>
    <property type="evidence" value="ECO:0007669"/>
    <property type="project" value="InterPro"/>
</dbReference>
<dbReference type="GO" id="GO:0045490">
    <property type="term" value="P:pectin catabolic process"/>
    <property type="evidence" value="ECO:0007669"/>
    <property type="project" value="TreeGrafter"/>
</dbReference>
<dbReference type="Pfam" id="PF09206">
    <property type="entry name" value="ArabFuran-catal"/>
    <property type="match status" value="1"/>
</dbReference>
<feature type="chain" id="PRO_5018533800" evidence="3">
    <location>
        <begin position="45"/>
        <end position="506"/>
    </location>
</feature>
<dbReference type="PANTHER" id="PTHR39447">
    <property type="entry name" value="ALPHA-L-ARABINOFURANOSIDASE B"/>
    <property type="match status" value="1"/>
</dbReference>
<comment type="caution">
    <text evidence="6">The sequence shown here is derived from an EMBL/GenBank/DDBJ whole genome shotgun (WGS) entry which is preliminary data.</text>
</comment>
<dbReference type="SUPFAM" id="SSF49899">
    <property type="entry name" value="Concanavalin A-like lectins/glucanases"/>
    <property type="match status" value="1"/>
</dbReference>
<dbReference type="PROSITE" id="PS50231">
    <property type="entry name" value="RICIN_B_LECTIN"/>
    <property type="match status" value="1"/>
</dbReference>
<name>A0A3R9EK98_9PSEU</name>
<evidence type="ECO:0000259" key="5">
    <source>
        <dbReference type="Pfam" id="PF14200"/>
    </source>
</evidence>
<protein>
    <submittedName>
        <fullName evidence="6">Alpha-L-arabinofuranosidase</fullName>
    </submittedName>
</protein>
<dbReference type="Gene3D" id="2.80.10.50">
    <property type="match status" value="1"/>
</dbReference>
<evidence type="ECO:0000313" key="6">
    <source>
        <dbReference type="EMBL" id="RSD09166.1"/>
    </source>
</evidence>
<dbReference type="InterPro" id="IPR015289">
    <property type="entry name" value="A-L-arabinofuranosidase_B_cat"/>
</dbReference>
<dbReference type="OrthoDB" id="5240321at2"/>
<keyword evidence="7" id="KW-1185">Reference proteome</keyword>
<dbReference type="InterPro" id="IPR013320">
    <property type="entry name" value="ConA-like_dom_sf"/>
</dbReference>
<dbReference type="Gene3D" id="2.60.120.200">
    <property type="match status" value="1"/>
</dbReference>
<evidence type="ECO:0000256" key="2">
    <source>
        <dbReference type="PIRSR" id="PIRSR638964-3"/>
    </source>
</evidence>
<dbReference type="EMBL" id="RSEC01000061">
    <property type="protein sequence ID" value="RSD09166.1"/>
    <property type="molecule type" value="Genomic_DNA"/>
</dbReference>
<sequence>MSSSVETATRFQVFRHRWRKVLAVAAAALLTGAALTVTTGTATAAGTGPCDIYASGGTPCVAAHSTTRALFGSYGGSLYQVRRWSDGATANIGVLSAGGYANAAAQDSFCSGTYCTIVRIYDQTARHNDLTIAPGGGANPTADQGANAAALPVTAGGHKVYGVYISAGNGYRNNNTNGIATGSAPEGMYMVTEGTHFNDRCCFDYGNAETNNNDTGNGDMDAIYFGTLCWFSPCSGSAPKVMADLENGLFAGGNGSNTANTGRGSAFVTAVTKNNGTSTYAIKDGNAQSGGLTTRWNGSLPTQGGYQPMTKQGAIILGIGGDNSNGSVGSFFEGVMTSGYPSDATENSVQANIVSVGYTKSVTFPVNGASYRLTNLAAGKVLDAANCGTANGTAVQLWANLNNACQQWRFTSVGANKWTITNVNAGTVLDAVNCGVALGTATNLWQPLGNKCQQWAVIPAGNGRYELVVENSGMVLDDQNCGTANGTKTQMWMWLNNTCQLWSFSS</sequence>
<dbReference type="CDD" id="cd00161">
    <property type="entry name" value="beta-trefoil_Ricin-like"/>
    <property type="match status" value="1"/>
</dbReference>
<dbReference type="GO" id="GO:0031221">
    <property type="term" value="P:arabinan metabolic process"/>
    <property type="evidence" value="ECO:0007669"/>
    <property type="project" value="InterPro"/>
</dbReference>
<feature type="domain" description="Alpha-L-arabinofuranosidase B catalytic" evidence="4">
    <location>
        <begin position="49"/>
        <end position="359"/>
    </location>
</feature>
<feature type="disulfide bond" evidence="2">
    <location>
        <begin position="201"/>
        <end position="202"/>
    </location>
</feature>
<keyword evidence="2" id="KW-1015">Disulfide bond</keyword>
<proteinExistence type="predicted"/>
<dbReference type="AlphaFoldDB" id="A0A3R9EK98"/>
<organism evidence="6 7">
    <name type="scientific">Amycolatopsis eburnea</name>
    <dbReference type="NCBI Taxonomy" id="2267691"/>
    <lineage>
        <taxon>Bacteria</taxon>
        <taxon>Bacillati</taxon>
        <taxon>Actinomycetota</taxon>
        <taxon>Actinomycetes</taxon>
        <taxon>Pseudonocardiales</taxon>
        <taxon>Pseudonocardiaceae</taxon>
        <taxon>Amycolatopsis</taxon>
    </lineage>
</organism>
<accession>A0A3R9EK98</accession>
<evidence type="ECO:0000256" key="3">
    <source>
        <dbReference type="SAM" id="SignalP"/>
    </source>
</evidence>
<feature type="active site" description="Nucleophile" evidence="1">
    <location>
        <position position="246"/>
    </location>
</feature>
<dbReference type="InterPro" id="IPR035992">
    <property type="entry name" value="Ricin_B-like_lectins"/>
</dbReference>
<evidence type="ECO:0000259" key="4">
    <source>
        <dbReference type="Pfam" id="PF09206"/>
    </source>
</evidence>
<feature type="active site" description="Proton donor" evidence="1">
    <location>
        <position position="322"/>
    </location>
</feature>
<dbReference type="InterPro" id="IPR038964">
    <property type="entry name" value="ABFB"/>
</dbReference>
<feature type="disulfide bond" evidence="2">
    <location>
        <begin position="50"/>
        <end position="60"/>
    </location>
</feature>
<dbReference type="Pfam" id="PF14200">
    <property type="entry name" value="RicinB_lectin_2"/>
    <property type="match status" value="1"/>
</dbReference>
<dbReference type="GO" id="GO:0019566">
    <property type="term" value="P:arabinose metabolic process"/>
    <property type="evidence" value="ECO:0007669"/>
    <property type="project" value="InterPro"/>
</dbReference>
<dbReference type="RefSeq" id="WP_125315106.1">
    <property type="nucleotide sequence ID" value="NZ_RSEC01000061.1"/>
</dbReference>
<keyword evidence="3" id="KW-0732">Signal</keyword>
<feature type="disulfide bond" evidence="2">
    <location>
        <begin position="110"/>
        <end position="115"/>
    </location>
</feature>
<feature type="domain" description="Ricin B lectin" evidence="5">
    <location>
        <begin position="404"/>
        <end position="492"/>
    </location>
</feature>
<evidence type="ECO:0000313" key="7">
    <source>
        <dbReference type="Proteomes" id="UP000267081"/>
    </source>
</evidence>
<gene>
    <name evidence="6" type="ORF">EIY87_39560</name>
</gene>
<dbReference type="PANTHER" id="PTHR39447:SF2">
    <property type="entry name" value="ALPHA-L-ARABINOFURANOSIDASE B"/>
    <property type="match status" value="1"/>
</dbReference>
<dbReference type="InterPro" id="IPR000772">
    <property type="entry name" value="Ricin_B_lectin"/>
</dbReference>
<dbReference type="SUPFAM" id="SSF50370">
    <property type="entry name" value="Ricin B-like lectins"/>
    <property type="match status" value="1"/>
</dbReference>
<feature type="signal peptide" evidence="3">
    <location>
        <begin position="1"/>
        <end position="44"/>
    </location>
</feature>
<dbReference type="Proteomes" id="UP000267081">
    <property type="component" value="Unassembled WGS sequence"/>
</dbReference>